<accession>A0A0B4X6S7</accession>
<evidence type="ECO:0000313" key="2">
    <source>
        <dbReference type="Proteomes" id="UP000031368"/>
    </source>
</evidence>
<dbReference type="KEGG" id="rga:RGR602_CH02905"/>
<name>A0A0B4X6S7_9HYPH</name>
<keyword evidence="2" id="KW-1185">Reference proteome</keyword>
<dbReference type="AlphaFoldDB" id="A0A0B4X6S7"/>
<dbReference type="EMBL" id="CP006877">
    <property type="protein sequence ID" value="AJD42222.1"/>
    <property type="molecule type" value="Genomic_DNA"/>
</dbReference>
<reference evidence="1 2" key="1">
    <citation type="submission" date="2013-11" db="EMBL/GenBank/DDBJ databases">
        <title>Complete genome sequence of Rhizobium gallicum bv. gallicum R602.</title>
        <authorList>
            <person name="Bustos P."/>
            <person name="Santamaria R.I."/>
            <person name="Lozano L."/>
            <person name="Acosta J.L."/>
            <person name="Ormeno-Orrillo E."/>
            <person name="Rogel M.A."/>
            <person name="Romero D."/>
            <person name="Cevallos M.A."/>
            <person name="Martinez-Romero E."/>
            <person name="Gonzalez V."/>
        </authorList>
    </citation>
    <scope>NUCLEOTIDE SEQUENCE [LARGE SCALE GENOMIC DNA]</scope>
    <source>
        <strain evidence="1 2">R602</strain>
    </source>
</reference>
<gene>
    <name evidence="1" type="ORF">RGR602_CH02905</name>
</gene>
<dbReference type="HOGENOM" id="CLU_2938528_0_0_5"/>
<proteinExistence type="predicted"/>
<sequence>MGRKCVSHSLSGISSPIENSNATIVSISGAAAFEFDIVPMAVASKRAAIGLKDQAERYPP</sequence>
<evidence type="ECO:0000313" key="1">
    <source>
        <dbReference type="EMBL" id="AJD42222.1"/>
    </source>
</evidence>
<dbReference type="Proteomes" id="UP000031368">
    <property type="component" value="Chromosome"/>
</dbReference>
<protein>
    <submittedName>
        <fullName evidence="1">Uncharacterized protein</fullName>
    </submittedName>
</protein>
<organism evidence="1 2">
    <name type="scientific">Rhizobium gallicum bv. gallicum R602sp</name>
    <dbReference type="NCBI Taxonomy" id="1041138"/>
    <lineage>
        <taxon>Bacteria</taxon>
        <taxon>Pseudomonadati</taxon>
        <taxon>Pseudomonadota</taxon>
        <taxon>Alphaproteobacteria</taxon>
        <taxon>Hyphomicrobiales</taxon>
        <taxon>Rhizobiaceae</taxon>
        <taxon>Rhizobium/Agrobacterium group</taxon>
        <taxon>Rhizobium</taxon>
    </lineage>
</organism>